<reference evidence="4" key="1">
    <citation type="submission" date="2020-01" db="EMBL/GenBank/DDBJ databases">
        <title>Genome sequence of Kobresia littledalei, the first chromosome-level genome in the family Cyperaceae.</title>
        <authorList>
            <person name="Qu G."/>
        </authorList>
    </citation>
    <scope>NUCLEOTIDE SEQUENCE</scope>
    <source>
        <strain evidence="4">C.B.Clarke</strain>
        <tissue evidence="4">Leaf</tissue>
    </source>
</reference>
<gene>
    <name evidence="4" type="ORF">FCM35_KLT06086</name>
</gene>
<evidence type="ECO:0000313" key="5">
    <source>
        <dbReference type="Proteomes" id="UP000623129"/>
    </source>
</evidence>
<feature type="domain" description="DUF6857" evidence="3">
    <location>
        <begin position="267"/>
        <end position="361"/>
    </location>
</feature>
<organism evidence="4 5">
    <name type="scientific">Carex littledalei</name>
    <dbReference type="NCBI Taxonomy" id="544730"/>
    <lineage>
        <taxon>Eukaryota</taxon>
        <taxon>Viridiplantae</taxon>
        <taxon>Streptophyta</taxon>
        <taxon>Embryophyta</taxon>
        <taxon>Tracheophyta</taxon>
        <taxon>Spermatophyta</taxon>
        <taxon>Magnoliopsida</taxon>
        <taxon>Liliopsida</taxon>
        <taxon>Poales</taxon>
        <taxon>Cyperaceae</taxon>
        <taxon>Cyperoideae</taxon>
        <taxon>Cariceae</taxon>
        <taxon>Carex</taxon>
        <taxon>Carex subgen. Euthyceras</taxon>
    </lineage>
</organism>
<evidence type="ECO:0000259" key="3">
    <source>
        <dbReference type="Pfam" id="PF21647"/>
    </source>
</evidence>
<sequence>MTSLAPGIVKKLLDGMKYGAQNPVGDHRTALLQVTDIVPVDLDEKALWPKHGFYIKLSDSTDSVYTSLPADQSDLVMSNKIQLGQFIHLDRLEPSLPVPVIAGCRPLPGRHPLVGTPDPVRTSSRIQRRGSWDSLPGEGLGQIGTVKPGTLDFGEKTPAKDFSKMRRSCVIPKMVPSRSKSVIDRGARVTKSPFPDVNAVICTPISRIKRVDSTSSNSLFSDEKEADLSSVEKEKDKIGSIYRCKNLFSAQSDSDYSSPSKLVGSGTLLSLPGKLSTLGKEAIQKRDAAQKAAHKALRDASATENVVRILKMLSDVNRVAKPDNPSSCFEKFLYFHEETIQAIKDIETIQAATSTSTNSKSAKDPCDLDSSILQEIAQNARTPSKRRHVFKETPDKNQVLVLTQNTSITDDVSEISLKMVREIQQESANWFVEFLDLALESGLKKTGNGSGPAKRASCVCPQSLMLRVVNWIEIEQKTNGGKRRHVHPKASQIARKLRIKAKNPQV</sequence>
<feature type="region of interest" description="Disordered" evidence="1">
    <location>
        <begin position="112"/>
        <end position="139"/>
    </location>
</feature>
<comment type="caution">
    <text evidence="4">The sequence shown here is derived from an EMBL/GenBank/DDBJ whole genome shotgun (WGS) entry which is preliminary data.</text>
</comment>
<feature type="domain" description="DUF936" evidence="2">
    <location>
        <begin position="4"/>
        <end position="120"/>
    </location>
</feature>
<dbReference type="OrthoDB" id="1602505at2759"/>
<name>A0A833VN39_9POAL</name>
<dbReference type="Pfam" id="PF21647">
    <property type="entry name" value="DUF6857"/>
    <property type="match status" value="1"/>
</dbReference>
<keyword evidence="5" id="KW-1185">Reference proteome</keyword>
<evidence type="ECO:0000256" key="1">
    <source>
        <dbReference type="SAM" id="MobiDB-lite"/>
    </source>
</evidence>
<proteinExistence type="predicted"/>
<dbReference type="InterPro" id="IPR048297">
    <property type="entry name" value="DUF936_dom_pln"/>
</dbReference>
<accession>A0A833VN39</accession>
<dbReference type="PANTHER" id="PTHR31928:SF6">
    <property type="entry name" value="DUF936 DOMAIN-CONTAINING PROTEIN"/>
    <property type="match status" value="1"/>
</dbReference>
<dbReference type="AlphaFoldDB" id="A0A833VN39"/>
<dbReference type="Proteomes" id="UP000623129">
    <property type="component" value="Unassembled WGS sequence"/>
</dbReference>
<evidence type="ECO:0000259" key="2">
    <source>
        <dbReference type="Pfam" id="PF06075"/>
    </source>
</evidence>
<evidence type="ECO:0000313" key="4">
    <source>
        <dbReference type="EMBL" id="KAF3329008.1"/>
    </source>
</evidence>
<dbReference type="InterPro" id="IPR010341">
    <property type="entry name" value="DUF936_pln"/>
</dbReference>
<dbReference type="EMBL" id="SWLB01000015">
    <property type="protein sequence ID" value="KAF3329008.1"/>
    <property type="molecule type" value="Genomic_DNA"/>
</dbReference>
<protein>
    <submittedName>
        <fullName evidence="4">Uncharacterized protein</fullName>
    </submittedName>
</protein>
<dbReference type="InterPro" id="IPR049172">
    <property type="entry name" value="DUF6857_pln"/>
</dbReference>
<dbReference type="Pfam" id="PF06075">
    <property type="entry name" value="DUF936"/>
    <property type="match status" value="1"/>
</dbReference>
<dbReference type="PANTHER" id="PTHR31928">
    <property type="entry name" value="EXPRESSED PROTEIN"/>
    <property type="match status" value="1"/>
</dbReference>